<dbReference type="Gene3D" id="3.40.50.720">
    <property type="entry name" value="NAD(P)-binding Rossmann-like Domain"/>
    <property type="match status" value="1"/>
</dbReference>
<name>A0A086T994_HAPC1</name>
<keyword evidence="6" id="KW-1185">Reference proteome</keyword>
<evidence type="ECO:0000259" key="4">
    <source>
        <dbReference type="Pfam" id="PF08240"/>
    </source>
</evidence>
<dbReference type="SUPFAM" id="SSF51735">
    <property type="entry name" value="NAD(P)-binding Rossmann-fold domains"/>
    <property type="match status" value="1"/>
</dbReference>
<dbReference type="PANTHER" id="PTHR45348">
    <property type="entry name" value="HYPOTHETICAL OXIDOREDUCTASE (EUROFUNG)"/>
    <property type="match status" value="1"/>
</dbReference>
<dbReference type="OrthoDB" id="201656at2759"/>
<dbReference type="GO" id="GO:0016651">
    <property type="term" value="F:oxidoreductase activity, acting on NAD(P)H"/>
    <property type="evidence" value="ECO:0007669"/>
    <property type="project" value="InterPro"/>
</dbReference>
<protein>
    <submittedName>
        <fullName evidence="5">Alcohol dehydrogenase-like protein</fullName>
    </submittedName>
</protein>
<comment type="similarity">
    <text evidence="1">Belongs to the zinc-containing alcohol dehydrogenase family.</text>
</comment>
<dbReference type="AlphaFoldDB" id="A0A086T994"/>
<dbReference type="InterPro" id="IPR011032">
    <property type="entry name" value="GroES-like_sf"/>
</dbReference>
<dbReference type="HOGENOM" id="CLU_026673_16_2_1"/>
<comment type="caution">
    <text evidence="5">The sequence shown here is derived from an EMBL/GenBank/DDBJ whole genome shotgun (WGS) entry which is preliminary data.</text>
</comment>
<feature type="domain" description="Alcohol dehydrogenase-like C-terminal" evidence="3">
    <location>
        <begin position="228"/>
        <end position="310"/>
    </location>
</feature>
<evidence type="ECO:0000256" key="1">
    <source>
        <dbReference type="ARBA" id="ARBA00008072"/>
    </source>
</evidence>
<dbReference type="Gene3D" id="3.90.180.10">
    <property type="entry name" value="Medium-chain alcohol dehydrogenases, catalytic domain"/>
    <property type="match status" value="1"/>
</dbReference>
<dbReference type="CDD" id="cd08249">
    <property type="entry name" value="enoyl_reductase_like"/>
    <property type="match status" value="1"/>
</dbReference>
<dbReference type="PANTHER" id="PTHR45348:SF2">
    <property type="entry name" value="ZINC-TYPE ALCOHOL DEHYDROGENASE-LIKE PROTEIN C2E1P3.01"/>
    <property type="match status" value="1"/>
</dbReference>
<evidence type="ECO:0000313" key="6">
    <source>
        <dbReference type="Proteomes" id="UP000029964"/>
    </source>
</evidence>
<evidence type="ECO:0000256" key="2">
    <source>
        <dbReference type="ARBA" id="ARBA00023002"/>
    </source>
</evidence>
<evidence type="ECO:0000313" key="5">
    <source>
        <dbReference type="EMBL" id="KFH45926.1"/>
    </source>
</evidence>
<proteinExistence type="inferred from homology"/>
<dbReference type="InterPro" id="IPR013154">
    <property type="entry name" value="ADH-like_N"/>
</dbReference>
<keyword evidence="2" id="KW-0560">Oxidoreductase</keyword>
<dbReference type="InterPro" id="IPR013149">
    <property type="entry name" value="ADH-like_C"/>
</dbReference>
<feature type="domain" description="Alcohol dehydrogenase-like N-terminal" evidence="4">
    <location>
        <begin position="55"/>
        <end position="133"/>
    </location>
</feature>
<dbReference type="STRING" id="857340.A0A086T994"/>
<dbReference type="InterPro" id="IPR036291">
    <property type="entry name" value="NAD(P)-bd_dom_sf"/>
</dbReference>
<evidence type="ECO:0000259" key="3">
    <source>
        <dbReference type="Pfam" id="PF00107"/>
    </source>
</evidence>
<dbReference type="InterPro" id="IPR047122">
    <property type="entry name" value="Trans-enoyl_RdTase-like"/>
</dbReference>
<dbReference type="SUPFAM" id="SSF50129">
    <property type="entry name" value="GroES-like"/>
    <property type="match status" value="1"/>
</dbReference>
<reference evidence="6" key="1">
    <citation type="journal article" date="2014" name="Genome Announc.">
        <title>Genome sequence and annotation of Acremonium chrysogenum, producer of the beta-lactam antibiotic cephalosporin C.</title>
        <authorList>
            <person name="Terfehr D."/>
            <person name="Dahlmann T.A."/>
            <person name="Specht T."/>
            <person name="Zadra I."/>
            <person name="Kuernsteiner H."/>
            <person name="Kueck U."/>
        </authorList>
    </citation>
    <scope>NUCLEOTIDE SEQUENCE [LARGE SCALE GENOMIC DNA]</scope>
    <source>
        <strain evidence="6">ATCC 11550 / CBS 779.69 / DSM 880 / IAM 14645 / JCM 23072 / IMI 49137</strain>
    </source>
</reference>
<dbReference type="Pfam" id="PF08240">
    <property type="entry name" value="ADH_N"/>
    <property type="match status" value="1"/>
</dbReference>
<dbReference type="Proteomes" id="UP000029964">
    <property type="component" value="Unassembled WGS sequence"/>
</dbReference>
<dbReference type="EMBL" id="JPKY01000025">
    <property type="protein sequence ID" value="KFH45926.1"/>
    <property type="molecule type" value="Genomic_DNA"/>
</dbReference>
<accession>A0A086T994</accession>
<dbReference type="Pfam" id="PF00107">
    <property type="entry name" value="ADH_zinc_N"/>
    <property type="match status" value="1"/>
</dbReference>
<organism evidence="5 6">
    <name type="scientific">Hapsidospora chrysogenum (strain ATCC 11550 / CBS 779.69 / DSM 880 / IAM 14645 / JCM 23072 / IMI 49137)</name>
    <name type="common">Acremonium chrysogenum</name>
    <dbReference type="NCBI Taxonomy" id="857340"/>
    <lineage>
        <taxon>Eukaryota</taxon>
        <taxon>Fungi</taxon>
        <taxon>Dikarya</taxon>
        <taxon>Ascomycota</taxon>
        <taxon>Pezizomycotina</taxon>
        <taxon>Sordariomycetes</taxon>
        <taxon>Hypocreomycetidae</taxon>
        <taxon>Hypocreales</taxon>
        <taxon>Bionectriaceae</taxon>
        <taxon>Hapsidospora</taxon>
    </lineage>
</organism>
<gene>
    <name evidence="5" type="ORF">ACRE_032320</name>
</gene>
<sequence length="414" mass="44825">MATIASGDPLAGMGVTTVVHDGLALPSTQKQLLLHGKGQAYQVHTDGEIPRLAFGELLVEIHAIGLNPIDWKSAAFGWGLPRLPSMNGREFVGRIIASEVEQGCDLKPGEWVLAVSTDYRDFRKAAFQEYAIVCCYNAIRVPSHVDPLRVASVGVAYVAAGLALGVCLGVTFTKNHGRPFNLLDVARKYIADVPEDILPQIQAGIAPEARPSKGEWVLIYGASSITAQILIQLAKLAGLKVIGVANLQKHRELLDSLGTDLLIDRANLDHAERELNERFSEPLRFAIDTVGSETASWCQRILAARATTHLESHSSTEVSTELDQTKTAHLVVLTGAPKTSCASVEVHQVPIKLFHAHTKIGGHLSKWLYDLLDRDMLKLPAVEFVDGGLAAVNDALERLRAGSVSGRRLVVKTK</sequence>